<evidence type="ECO:0000313" key="2">
    <source>
        <dbReference type="Proteomes" id="UP001060085"/>
    </source>
</evidence>
<sequence length="236" mass="26257">MDSHPITLHILIKSADIFKIFNFFPRIHLYATAELSIISNSTASSKQTIKTSTDKLSGAHPFWCFPVNFQFEKSKLIQNQLRLVFRVKRRQTLGGDRDIGIASINVLQLFDFAKNHEYHNPVALTLINSGSRSGKPRGVIYLLYLFEHQQQNQIKPAGGAGELVLPPPRSIPSAPYIGGGVYGSVPSAPPCPVPSAPFFPEDDYFPATAPLLESHEEDSAFLPSELYIPIRKEKLL</sequence>
<comment type="caution">
    <text evidence="1">The sequence shown here is derived from an EMBL/GenBank/DDBJ whole genome shotgun (WGS) entry which is preliminary data.</text>
</comment>
<keyword evidence="2" id="KW-1185">Reference proteome</keyword>
<proteinExistence type="predicted"/>
<organism evidence="1 2">
    <name type="scientific">Catharanthus roseus</name>
    <name type="common">Madagascar periwinkle</name>
    <name type="synonym">Vinca rosea</name>
    <dbReference type="NCBI Taxonomy" id="4058"/>
    <lineage>
        <taxon>Eukaryota</taxon>
        <taxon>Viridiplantae</taxon>
        <taxon>Streptophyta</taxon>
        <taxon>Embryophyta</taxon>
        <taxon>Tracheophyta</taxon>
        <taxon>Spermatophyta</taxon>
        <taxon>Magnoliopsida</taxon>
        <taxon>eudicotyledons</taxon>
        <taxon>Gunneridae</taxon>
        <taxon>Pentapetalae</taxon>
        <taxon>asterids</taxon>
        <taxon>lamiids</taxon>
        <taxon>Gentianales</taxon>
        <taxon>Apocynaceae</taxon>
        <taxon>Rauvolfioideae</taxon>
        <taxon>Vinceae</taxon>
        <taxon>Catharanthinae</taxon>
        <taxon>Catharanthus</taxon>
    </lineage>
</organism>
<name>A0ACC0AD43_CATRO</name>
<accession>A0ACC0AD43</accession>
<dbReference type="EMBL" id="CM044706">
    <property type="protein sequence ID" value="KAI5658780.1"/>
    <property type="molecule type" value="Genomic_DNA"/>
</dbReference>
<evidence type="ECO:0000313" key="1">
    <source>
        <dbReference type="EMBL" id="KAI5658780.1"/>
    </source>
</evidence>
<protein>
    <submittedName>
        <fullName evidence="1">Uncharacterized protein</fullName>
    </submittedName>
</protein>
<dbReference type="Proteomes" id="UP001060085">
    <property type="component" value="Linkage Group LG06"/>
</dbReference>
<gene>
    <name evidence="1" type="ORF">M9H77_27573</name>
</gene>
<reference evidence="2" key="1">
    <citation type="journal article" date="2023" name="Nat. Plants">
        <title>Single-cell RNA sequencing provides a high-resolution roadmap for understanding the multicellular compartmentation of specialized metabolism.</title>
        <authorList>
            <person name="Sun S."/>
            <person name="Shen X."/>
            <person name="Li Y."/>
            <person name="Li Y."/>
            <person name="Wang S."/>
            <person name="Li R."/>
            <person name="Zhang H."/>
            <person name="Shen G."/>
            <person name="Guo B."/>
            <person name="Wei J."/>
            <person name="Xu J."/>
            <person name="St-Pierre B."/>
            <person name="Chen S."/>
            <person name="Sun C."/>
        </authorList>
    </citation>
    <scope>NUCLEOTIDE SEQUENCE [LARGE SCALE GENOMIC DNA]</scope>
</reference>